<dbReference type="GO" id="GO:0080090">
    <property type="term" value="P:regulation of primary metabolic process"/>
    <property type="evidence" value="ECO:0007669"/>
    <property type="project" value="UniProtKB-ARBA"/>
</dbReference>
<comment type="caution">
    <text evidence="10">The sequence shown here is derived from an EMBL/GenBank/DDBJ whole genome shotgun (WGS) entry which is preliminary data.</text>
</comment>
<dbReference type="InterPro" id="IPR015495">
    <property type="entry name" value="Myb_TF_plants"/>
</dbReference>
<gene>
    <name evidence="10" type="ORF">FNV43_RR10597</name>
</gene>
<dbReference type="PANTHER" id="PTHR47999">
    <property type="entry name" value="TRANSCRIPTION FACTOR MYB8-RELATED-RELATED"/>
    <property type="match status" value="1"/>
</dbReference>
<dbReference type="OrthoDB" id="2143914at2759"/>
<dbReference type="FunFam" id="1.10.10.60:FF:000218">
    <property type="entry name" value="Myb transcription factor"/>
    <property type="match status" value="1"/>
</dbReference>
<dbReference type="InterPro" id="IPR009057">
    <property type="entry name" value="Homeodomain-like_sf"/>
</dbReference>
<protein>
    <submittedName>
        <fullName evidence="10">Uncharacterized protein</fullName>
    </submittedName>
</protein>
<dbReference type="PANTHER" id="PTHR47999:SF24">
    <property type="entry name" value="TRANSCRIPTION FACTOR MYB90"/>
    <property type="match status" value="1"/>
</dbReference>
<keyword evidence="11" id="KW-1185">Reference proteome</keyword>
<dbReference type="Gene3D" id="1.10.10.60">
    <property type="entry name" value="Homeodomain-like"/>
    <property type="match status" value="1"/>
</dbReference>
<evidence type="ECO:0000313" key="10">
    <source>
        <dbReference type="EMBL" id="KAF3445421.1"/>
    </source>
</evidence>
<keyword evidence="6" id="KW-0804">Transcription</keyword>
<keyword evidence="7" id="KW-0539">Nucleus</keyword>
<evidence type="ECO:0000256" key="2">
    <source>
        <dbReference type="ARBA" id="ARBA00022737"/>
    </source>
</evidence>
<keyword evidence="5" id="KW-0010">Activator</keyword>
<feature type="domain" description="Myb-like" evidence="8">
    <location>
        <begin position="8"/>
        <end position="56"/>
    </location>
</feature>
<accession>A0A8K0H485</accession>
<dbReference type="PROSITE" id="PS50090">
    <property type="entry name" value="MYB_LIKE"/>
    <property type="match status" value="1"/>
</dbReference>
<reference evidence="10" key="1">
    <citation type="submission" date="2020-03" db="EMBL/GenBank/DDBJ databases">
        <title>A high-quality chromosome-level genome assembly of a woody plant with both climbing and erect habits, Rhamnella rubrinervis.</title>
        <authorList>
            <person name="Lu Z."/>
            <person name="Yang Y."/>
            <person name="Zhu X."/>
            <person name="Sun Y."/>
        </authorList>
    </citation>
    <scope>NUCLEOTIDE SEQUENCE</scope>
    <source>
        <strain evidence="10">BYM</strain>
        <tissue evidence="10">Leaf</tissue>
    </source>
</reference>
<evidence type="ECO:0000256" key="5">
    <source>
        <dbReference type="ARBA" id="ARBA00023159"/>
    </source>
</evidence>
<name>A0A8K0H485_9ROSA</name>
<sequence length="85" mass="9977">MEGLLGVRKGAWTIEEYDLLKKCVEKYGEGKWYQVPSKAGLNRCRKRCGLRWFNYLKPDIKRGDFTVDEVDLLPKLHKLSSQFLL</sequence>
<evidence type="ECO:0000259" key="9">
    <source>
        <dbReference type="PROSITE" id="PS51294"/>
    </source>
</evidence>
<comment type="subcellular location">
    <subcellularLocation>
        <location evidence="1">Nucleus</location>
    </subcellularLocation>
</comment>
<keyword evidence="4" id="KW-0238">DNA-binding</keyword>
<dbReference type="EMBL" id="VOIH02000005">
    <property type="protein sequence ID" value="KAF3445421.1"/>
    <property type="molecule type" value="Genomic_DNA"/>
</dbReference>
<evidence type="ECO:0000256" key="3">
    <source>
        <dbReference type="ARBA" id="ARBA00023015"/>
    </source>
</evidence>
<evidence type="ECO:0000256" key="6">
    <source>
        <dbReference type="ARBA" id="ARBA00023163"/>
    </source>
</evidence>
<dbReference type="SMART" id="SM00717">
    <property type="entry name" value="SANT"/>
    <property type="match status" value="1"/>
</dbReference>
<organism evidence="10 11">
    <name type="scientific">Rhamnella rubrinervis</name>
    <dbReference type="NCBI Taxonomy" id="2594499"/>
    <lineage>
        <taxon>Eukaryota</taxon>
        <taxon>Viridiplantae</taxon>
        <taxon>Streptophyta</taxon>
        <taxon>Embryophyta</taxon>
        <taxon>Tracheophyta</taxon>
        <taxon>Spermatophyta</taxon>
        <taxon>Magnoliopsida</taxon>
        <taxon>eudicotyledons</taxon>
        <taxon>Gunneridae</taxon>
        <taxon>Pentapetalae</taxon>
        <taxon>rosids</taxon>
        <taxon>fabids</taxon>
        <taxon>Rosales</taxon>
        <taxon>Rhamnaceae</taxon>
        <taxon>rhamnoid group</taxon>
        <taxon>Rhamneae</taxon>
        <taxon>Rhamnella</taxon>
    </lineage>
</organism>
<evidence type="ECO:0000256" key="4">
    <source>
        <dbReference type="ARBA" id="ARBA00023125"/>
    </source>
</evidence>
<dbReference type="CDD" id="cd00167">
    <property type="entry name" value="SANT"/>
    <property type="match status" value="1"/>
</dbReference>
<feature type="domain" description="HTH myb-type" evidence="9">
    <location>
        <begin position="1"/>
        <end position="60"/>
    </location>
</feature>
<dbReference type="GO" id="GO:0003677">
    <property type="term" value="F:DNA binding"/>
    <property type="evidence" value="ECO:0007669"/>
    <property type="project" value="UniProtKB-KW"/>
</dbReference>
<dbReference type="SUPFAM" id="SSF46689">
    <property type="entry name" value="Homeodomain-like"/>
    <property type="match status" value="1"/>
</dbReference>
<dbReference type="Proteomes" id="UP000796880">
    <property type="component" value="Unassembled WGS sequence"/>
</dbReference>
<evidence type="ECO:0000313" key="11">
    <source>
        <dbReference type="Proteomes" id="UP000796880"/>
    </source>
</evidence>
<keyword evidence="2" id="KW-0677">Repeat</keyword>
<dbReference type="Pfam" id="PF00249">
    <property type="entry name" value="Myb_DNA-binding"/>
    <property type="match status" value="1"/>
</dbReference>
<dbReference type="PROSITE" id="PS51294">
    <property type="entry name" value="HTH_MYB"/>
    <property type="match status" value="1"/>
</dbReference>
<dbReference type="GO" id="GO:0005634">
    <property type="term" value="C:nucleus"/>
    <property type="evidence" value="ECO:0007669"/>
    <property type="project" value="UniProtKB-SubCell"/>
</dbReference>
<evidence type="ECO:0000256" key="1">
    <source>
        <dbReference type="ARBA" id="ARBA00004123"/>
    </source>
</evidence>
<dbReference type="InterPro" id="IPR017930">
    <property type="entry name" value="Myb_dom"/>
</dbReference>
<dbReference type="InterPro" id="IPR001005">
    <property type="entry name" value="SANT/Myb"/>
</dbReference>
<dbReference type="AlphaFoldDB" id="A0A8K0H485"/>
<proteinExistence type="predicted"/>
<evidence type="ECO:0000259" key="8">
    <source>
        <dbReference type="PROSITE" id="PS50090"/>
    </source>
</evidence>
<evidence type="ECO:0000256" key="7">
    <source>
        <dbReference type="ARBA" id="ARBA00023242"/>
    </source>
</evidence>
<keyword evidence="3" id="KW-0805">Transcription regulation</keyword>